<feature type="domain" description="HTH cro/C1-type" evidence="1">
    <location>
        <begin position="17"/>
        <end position="71"/>
    </location>
</feature>
<evidence type="ECO:0000313" key="2">
    <source>
        <dbReference type="EMBL" id="PPK66857.1"/>
    </source>
</evidence>
<proteinExistence type="predicted"/>
<dbReference type="SUPFAM" id="SSF47413">
    <property type="entry name" value="lambda repressor-like DNA-binding domains"/>
    <property type="match status" value="1"/>
</dbReference>
<dbReference type="Gene3D" id="1.10.260.40">
    <property type="entry name" value="lambda repressor-like DNA-binding domains"/>
    <property type="match status" value="1"/>
</dbReference>
<dbReference type="Proteomes" id="UP000239203">
    <property type="component" value="Unassembled WGS sequence"/>
</dbReference>
<accession>A0A2S6GNR9</accession>
<gene>
    <name evidence="2" type="ORF">CLV40_109242</name>
</gene>
<dbReference type="InterPro" id="IPR043917">
    <property type="entry name" value="DUF5753"/>
</dbReference>
<dbReference type="GO" id="GO:0003677">
    <property type="term" value="F:DNA binding"/>
    <property type="evidence" value="ECO:0007669"/>
    <property type="project" value="InterPro"/>
</dbReference>
<dbReference type="InterPro" id="IPR010982">
    <property type="entry name" value="Lambda_DNA-bd_dom_sf"/>
</dbReference>
<dbReference type="Pfam" id="PF13560">
    <property type="entry name" value="HTH_31"/>
    <property type="match status" value="1"/>
</dbReference>
<dbReference type="Pfam" id="PF19054">
    <property type="entry name" value="DUF5753"/>
    <property type="match status" value="1"/>
</dbReference>
<organism evidence="2 3">
    <name type="scientific">Actinokineospora auranticolor</name>
    <dbReference type="NCBI Taxonomy" id="155976"/>
    <lineage>
        <taxon>Bacteria</taxon>
        <taxon>Bacillati</taxon>
        <taxon>Actinomycetota</taxon>
        <taxon>Actinomycetes</taxon>
        <taxon>Pseudonocardiales</taxon>
        <taxon>Pseudonocardiaceae</taxon>
        <taxon>Actinokineospora</taxon>
    </lineage>
</organism>
<dbReference type="InterPro" id="IPR001387">
    <property type="entry name" value="Cro/C1-type_HTH"/>
</dbReference>
<sequence>MGKSYSSAAYRELGGLLREARKRAGLSSTELSYRLDWLVSYLSRVESGNRPVSTPDVIHYLVQCGLKVKEMRPYVELSKMAERRQGYYLSDAKINGPLQSLIFHESLARSSIIYEQQVVNGLLQTPDYARSIIGAGAGVTEEEVVGAVHTRLDRRRILTTPNAGRFAFYIHEQALRLRIGTDKIMHEQLLHLVLVAAADNITVQIVPSDAGERSVLGGAFNVMTFENHNPMVYLDNYHGGGLILEDPDYVRNYRDLVPKLAEVALDKGQSREFMANLADEYDRGSHHVVGDVVAKEQL</sequence>
<keyword evidence="3" id="KW-1185">Reference proteome</keyword>
<dbReference type="SMART" id="SM00530">
    <property type="entry name" value="HTH_XRE"/>
    <property type="match status" value="1"/>
</dbReference>
<name>A0A2S6GNR9_9PSEU</name>
<evidence type="ECO:0000259" key="1">
    <source>
        <dbReference type="PROSITE" id="PS50943"/>
    </source>
</evidence>
<reference evidence="2 3" key="1">
    <citation type="submission" date="2018-02" db="EMBL/GenBank/DDBJ databases">
        <title>Genomic Encyclopedia of Archaeal and Bacterial Type Strains, Phase II (KMG-II): from individual species to whole genera.</title>
        <authorList>
            <person name="Goeker M."/>
        </authorList>
    </citation>
    <scope>NUCLEOTIDE SEQUENCE [LARGE SCALE GENOMIC DNA]</scope>
    <source>
        <strain evidence="2 3">YU 961-1</strain>
    </source>
</reference>
<protein>
    <submittedName>
        <fullName evidence="2">Helix-turn-helix protein</fullName>
    </submittedName>
</protein>
<comment type="caution">
    <text evidence="2">The sequence shown here is derived from an EMBL/GenBank/DDBJ whole genome shotgun (WGS) entry which is preliminary data.</text>
</comment>
<dbReference type="EMBL" id="PTIX01000009">
    <property type="protein sequence ID" value="PPK66857.1"/>
    <property type="molecule type" value="Genomic_DNA"/>
</dbReference>
<dbReference type="RefSeq" id="WP_104480218.1">
    <property type="nucleotide sequence ID" value="NZ_CP154825.1"/>
</dbReference>
<dbReference type="OrthoDB" id="3672921at2"/>
<evidence type="ECO:0000313" key="3">
    <source>
        <dbReference type="Proteomes" id="UP000239203"/>
    </source>
</evidence>
<dbReference type="CDD" id="cd00093">
    <property type="entry name" value="HTH_XRE"/>
    <property type="match status" value="1"/>
</dbReference>
<dbReference type="AlphaFoldDB" id="A0A2S6GNR9"/>
<dbReference type="PROSITE" id="PS50943">
    <property type="entry name" value="HTH_CROC1"/>
    <property type="match status" value="1"/>
</dbReference>